<feature type="compositionally biased region" description="Polar residues" evidence="1">
    <location>
        <begin position="10"/>
        <end position="36"/>
    </location>
</feature>
<feature type="region of interest" description="Disordered" evidence="1">
    <location>
        <begin position="1"/>
        <end position="37"/>
    </location>
</feature>
<organism evidence="2 3">
    <name type="scientific">Araneus ventricosus</name>
    <name type="common">Orbweaver spider</name>
    <name type="synonym">Epeira ventricosa</name>
    <dbReference type="NCBI Taxonomy" id="182803"/>
    <lineage>
        <taxon>Eukaryota</taxon>
        <taxon>Metazoa</taxon>
        <taxon>Ecdysozoa</taxon>
        <taxon>Arthropoda</taxon>
        <taxon>Chelicerata</taxon>
        <taxon>Arachnida</taxon>
        <taxon>Araneae</taxon>
        <taxon>Araneomorphae</taxon>
        <taxon>Entelegynae</taxon>
        <taxon>Araneoidea</taxon>
        <taxon>Araneidae</taxon>
        <taxon>Araneus</taxon>
    </lineage>
</organism>
<evidence type="ECO:0000313" key="3">
    <source>
        <dbReference type="Proteomes" id="UP000499080"/>
    </source>
</evidence>
<reference evidence="2 3" key="1">
    <citation type="journal article" date="2019" name="Sci. Rep.">
        <title>Orb-weaving spider Araneus ventricosus genome elucidates the spidroin gene catalogue.</title>
        <authorList>
            <person name="Kono N."/>
            <person name="Nakamura H."/>
            <person name="Ohtoshi R."/>
            <person name="Moran D.A.P."/>
            <person name="Shinohara A."/>
            <person name="Yoshida Y."/>
            <person name="Fujiwara M."/>
            <person name="Mori M."/>
            <person name="Tomita M."/>
            <person name="Arakawa K."/>
        </authorList>
    </citation>
    <scope>NUCLEOTIDE SEQUENCE [LARGE SCALE GENOMIC DNA]</scope>
</reference>
<feature type="non-terminal residue" evidence="2">
    <location>
        <position position="1"/>
    </location>
</feature>
<gene>
    <name evidence="2" type="ORF">AVEN_214941-2_1</name>
</gene>
<proteinExistence type="predicted"/>
<accession>A0A4Y2DCF7</accession>
<dbReference type="AlphaFoldDB" id="A0A4Y2DCF7"/>
<evidence type="ECO:0000313" key="2">
    <source>
        <dbReference type="EMBL" id="GBM13235.1"/>
    </source>
</evidence>
<protein>
    <submittedName>
        <fullName evidence="2">Uncharacterized protein</fullName>
    </submittedName>
</protein>
<keyword evidence="3" id="KW-1185">Reference proteome</keyword>
<sequence>SPDLIKSSEPKFQTKQSNGTSLTPVQPASQDYLSADQQRRDPELAICELVQSAQPAACEDKSFYKWIRCRLSPVIKHPSLNLQYRRSALIHDVQSIDVRND</sequence>
<dbReference type="EMBL" id="BGPR01000324">
    <property type="protein sequence ID" value="GBM13235.1"/>
    <property type="molecule type" value="Genomic_DNA"/>
</dbReference>
<name>A0A4Y2DCF7_ARAVE</name>
<comment type="caution">
    <text evidence="2">The sequence shown here is derived from an EMBL/GenBank/DDBJ whole genome shotgun (WGS) entry which is preliminary data.</text>
</comment>
<evidence type="ECO:0000256" key="1">
    <source>
        <dbReference type="SAM" id="MobiDB-lite"/>
    </source>
</evidence>
<dbReference type="Proteomes" id="UP000499080">
    <property type="component" value="Unassembled WGS sequence"/>
</dbReference>